<feature type="domain" description="WAP" evidence="6">
    <location>
        <begin position="32"/>
        <end position="83"/>
    </location>
</feature>
<dbReference type="PROSITE" id="PS51390">
    <property type="entry name" value="WAP"/>
    <property type="match status" value="1"/>
</dbReference>
<dbReference type="STRING" id="10141.ENSCPOP00000002818"/>
<evidence type="ECO:0000313" key="7">
    <source>
        <dbReference type="Ensembl" id="ENSCPOP00000002818.3"/>
    </source>
</evidence>
<dbReference type="InterPro" id="IPR036880">
    <property type="entry name" value="Kunitz_BPTI_sf"/>
</dbReference>
<feature type="signal peptide" evidence="4">
    <location>
        <begin position="1"/>
        <end position="26"/>
    </location>
</feature>
<evidence type="ECO:0000256" key="4">
    <source>
        <dbReference type="SAM" id="SignalP"/>
    </source>
</evidence>
<dbReference type="Gene3D" id="4.10.410.10">
    <property type="entry name" value="Pancreatic trypsin inhibitor Kunitz domain"/>
    <property type="match status" value="1"/>
</dbReference>
<keyword evidence="8" id="KW-1185">Reference proteome</keyword>
<dbReference type="InParanoid" id="H0V038"/>
<name>H0V038_CAVPO</name>
<dbReference type="InterPro" id="IPR020901">
    <property type="entry name" value="Prtase_inh_Kunz-CS"/>
</dbReference>
<dbReference type="VEuPathDB" id="HostDB:ENSCPOG00000003112"/>
<dbReference type="FunCoup" id="H0V038">
    <property type="interactions" value="138"/>
</dbReference>
<keyword evidence="4" id="KW-0732">Signal</keyword>
<dbReference type="eggNOG" id="KOG4295">
    <property type="taxonomic scope" value="Eukaryota"/>
</dbReference>
<dbReference type="PANTHER" id="PTHR46751:SF1">
    <property type="entry name" value="WAP FOUR-DISULFIDE CORE DOMAIN PROTEIN 6A"/>
    <property type="match status" value="1"/>
</dbReference>
<evidence type="ECO:0000259" key="6">
    <source>
        <dbReference type="PROSITE" id="PS51390"/>
    </source>
</evidence>
<dbReference type="HOGENOM" id="CLU_164133_4_2_1"/>
<dbReference type="Gene3D" id="4.10.75.10">
    <property type="entry name" value="Elafin-like"/>
    <property type="match status" value="1"/>
</dbReference>
<evidence type="ECO:0000256" key="2">
    <source>
        <dbReference type="ARBA" id="ARBA00022900"/>
    </source>
</evidence>
<dbReference type="PANTHER" id="PTHR46751">
    <property type="entry name" value="EPPIN"/>
    <property type="match status" value="1"/>
</dbReference>
<reference evidence="8" key="1">
    <citation type="journal article" date="2011" name="Nature">
        <title>A high-resolution map of human evolutionary constraint using 29 mammals.</title>
        <authorList>
            <person name="Lindblad-Toh K."/>
            <person name="Garber M."/>
            <person name="Zuk O."/>
            <person name="Lin M.F."/>
            <person name="Parker B.J."/>
            <person name="Washietl S."/>
            <person name="Kheradpour P."/>
            <person name="Ernst J."/>
            <person name="Jordan G."/>
            <person name="Mauceli E."/>
            <person name="Ward L.D."/>
            <person name="Lowe C.B."/>
            <person name="Holloway A.K."/>
            <person name="Clamp M."/>
            <person name="Gnerre S."/>
            <person name="Alfoldi J."/>
            <person name="Beal K."/>
            <person name="Chang J."/>
            <person name="Clawson H."/>
            <person name="Cuff J."/>
            <person name="Di Palma F."/>
            <person name="Fitzgerald S."/>
            <person name="Flicek P."/>
            <person name="Guttman M."/>
            <person name="Hubisz M.J."/>
            <person name="Jaffe D.B."/>
            <person name="Jungreis I."/>
            <person name="Kent W.J."/>
            <person name="Kostka D."/>
            <person name="Lara M."/>
            <person name="Martins A.L."/>
            <person name="Massingham T."/>
            <person name="Moltke I."/>
            <person name="Raney B.J."/>
            <person name="Rasmussen M.D."/>
            <person name="Robinson J."/>
            <person name="Stark A."/>
            <person name="Vilella A.J."/>
            <person name="Wen J."/>
            <person name="Xie X."/>
            <person name="Zody M.C."/>
            <person name="Baldwin J."/>
            <person name="Bloom T."/>
            <person name="Chin C.W."/>
            <person name="Heiman D."/>
            <person name="Nicol R."/>
            <person name="Nusbaum C."/>
            <person name="Young S."/>
            <person name="Wilkinson J."/>
            <person name="Worley K.C."/>
            <person name="Kovar C.L."/>
            <person name="Muzny D.M."/>
            <person name="Gibbs R.A."/>
            <person name="Cree A."/>
            <person name="Dihn H.H."/>
            <person name="Fowler G."/>
            <person name="Jhangiani S."/>
            <person name="Joshi V."/>
            <person name="Lee S."/>
            <person name="Lewis L.R."/>
            <person name="Nazareth L.V."/>
            <person name="Okwuonu G."/>
            <person name="Santibanez J."/>
            <person name="Warren W.C."/>
            <person name="Mardis E.R."/>
            <person name="Weinstock G.M."/>
            <person name="Wilson R.K."/>
            <person name="Delehaunty K."/>
            <person name="Dooling D."/>
            <person name="Fronik C."/>
            <person name="Fulton L."/>
            <person name="Fulton B."/>
            <person name="Graves T."/>
            <person name="Minx P."/>
            <person name="Sodergren E."/>
            <person name="Birney E."/>
            <person name="Margulies E.H."/>
            <person name="Herrero J."/>
            <person name="Green E.D."/>
            <person name="Haussler D."/>
            <person name="Siepel A."/>
            <person name="Goldman N."/>
            <person name="Pollard K.S."/>
            <person name="Pedersen J.S."/>
            <person name="Lander E.S."/>
            <person name="Kellis M."/>
        </authorList>
    </citation>
    <scope>NUCLEOTIDE SEQUENCE [LARGE SCALE GENOMIC DNA]</scope>
    <source>
        <strain evidence="8">2N</strain>
    </source>
</reference>
<accession>H0V038</accession>
<dbReference type="PROSITE" id="PS00280">
    <property type="entry name" value="BPTI_KUNITZ_1"/>
    <property type="match status" value="1"/>
</dbReference>
<dbReference type="InterPro" id="IPR036645">
    <property type="entry name" value="Elafin-like_sf"/>
</dbReference>
<dbReference type="Proteomes" id="UP000005447">
    <property type="component" value="Unassembled WGS sequence"/>
</dbReference>
<keyword evidence="2" id="KW-0722">Serine protease inhibitor</keyword>
<dbReference type="SUPFAM" id="SSF57362">
    <property type="entry name" value="BPTI-like"/>
    <property type="match status" value="1"/>
</dbReference>
<dbReference type="OMA" id="TRIPCRY"/>
<evidence type="ECO:0000256" key="1">
    <source>
        <dbReference type="ARBA" id="ARBA00022690"/>
    </source>
</evidence>
<proteinExistence type="predicted"/>
<sequence length="143" mass="16517">MPPARPVICKMGFLGLLSFLISFVLLRDVQEPTLVEGLIFKSCPRMRVRCEVEEIDQCTRHRHCPDKMKCCPYLCGKKCLDLRKDMCSMPMDTGPCLAYLPRWWYNKETDLCSRFIYGGCNGNNNNFPSEAICKVICKNTRIH</sequence>
<dbReference type="InterPro" id="IPR002223">
    <property type="entry name" value="Kunitz_BPTI"/>
</dbReference>
<keyword evidence="1" id="KW-0646">Protease inhibitor</keyword>
<gene>
    <name evidence="7" type="primary">LOC100725729</name>
</gene>
<feature type="domain" description="BPTI/Kunitz inhibitor" evidence="5">
    <location>
        <begin position="87"/>
        <end position="137"/>
    </location>
</feature>
<dbReference type="PROSITE" id="PS50279">
    <property type="entry name" value="BPTI_KUNITZ_2"/>
    <property type="match status" value="1"/>
</dbReference>
<dbReference type="AlphaFoldDB" id="H0V038"/>
<reference evidence="7" key="2">
    <citation type="submission" date="2025-08" db="UniProtKB">
        <authorList>
            <consortium name="Ensembl"/>
        </authorList>
    </citation>
    <scope>IDENTIFICATION</scope>
    <source>
        <strain evidence="7">2N</strain>
    </source>
</reference>
<evidence type="ECO:0000256" key="3">
    <source>
        <dbReference type="ARBA" id="ARBA00023157"/>
    </source>
</evidence>
<organism evidence="7 8">
    <name type="scientific">Cavia porcellus</name>
    <name type="common">Guinea pig</name>
    <dbReference type="NCBI Taxonomy" id="10141"/>
    <lineage>
        <taxon>Eukaryota</taxon>
        <taxon>Metazoa</taxon>
        <taxon>Chordata</taxon>
        <taxon>Craniata</taxon>
        <taxon>Vertebrata</taxon>
        <taxon>Euteleostomi</taxon>
        <taxon>Mammalia</taxon>
        <taxon>Eutheria</taxon>
        <taxon>Euarchontoglires</taxon>
        <taxon>Glires</taxon>
        <taxon>Rodentia</taxon>
        <taxon>Hystricomorpha</taxon>
        <taxon>Caviidae</taxon>
        <taxon>Cavia</taxon>
    </lineage>
</organism>
<dbReference type="FunFam" id="4.10.410.10:FF:000015">
    <property type="entry name" value="WAP four-disulfide core domain 6A"/>
    <property type="match status" value="1"/>
</dbReference>
<keyword evidence="3" id="KW-1015">Disulfide bond</keyword>
<dbReference type="GO" id="GO:0004867">
    <property type="term" value="F:serine-type endopeptidase inhibitor activity"/>
    <property type="evidence" value="ECO:0007669"/>
    <property type="project" value="UniProtKB-KW"/>
</dbReference>
<dbReference type="Pfam" id="PF00095">
    <property type="entry name" value="WAP"/>
    <property type="match status" value="1"/>
</dbReference>
<dbReference type="SMART" id="SM00131">
    <property type="entry name" value="KU"/>
    <property type="match status" value="1"/>
</dbReference>
<protein>
    <recommendedName>
        <fullName evidence="9">BPTI/Kunitz inhibitor domain-containing protein</fullName>
    </recommendedName>
</protein>
<dbReference type="SUPFAM" id="SSF57256">
    <property type="entry name" value="Elafin-like"/>
    <property type="match status" value="1"/>
</dbReference>
<feature type="chain" id="PRO_5012587607" description="BPTI/Kunitz inhibitor domain-containing protein" evidence="4">
    <location>
        <begin position="27"/>
        <end position="143"/>
    </location>
</feature>
<evidence type="ECO:0000313" key="8">
    <source>
        <dbReference type="Proteomes" id="UP000005447"/>
    </source>
</evidence>
<dbReference type="GeneTree" id="ENSGT00940000156753"/>
<evidence type="ECO:0008006" key="9">
    <source>
        <dbReference type="Google" id="ProtNLM"/>
    </source>
</evidence>
<dbReference type="PRINTS" id="PR00759">
    <property type="entry name" value="BASICPTASE"/>
</dbReference>
<dbReference type="InterPro" id="IPR051388">
    <property type="entry name" value="Serpin_venom_toxin"/>
</dbReference>
<dbReference type="EMBL" id="AAKN02039542">
    <property type="status" value="NOT_ANNOTATED_CDS"/>
    <property type="molecule type" value="Genomic_DNA"/>
</dbReference>
<dbReference type="InterPro" id="IPR008197">
    <property type="entry name" value="WAP_dom"/>
</dbReference>
<reference evidence="7" key="3">
    <citation type="submission" date="2025-09" db="UniProtKB">
        <authorList>
            <consortium name="Ensembl"/>
        </authorList>
    </citation>
    <scope>IDENTIFICATION</scope>
    <source>
        <strain evidence="7">2N</strain>
    </source>
</reference>
<evidence type="ECO:0000259" key="5">
    <source>
        <dbReference type="PROSITE" id="PS50279"/>
    </source>
</evidence>
<dbReference type="GO" id="GO:0005615">
    <property type="term" value="C:extracellular space"/>
    <property type="evidence" value="ECO:0007669"/>
    <property type="project" value="TreeGrafter"/>
</dbReference>
<dbReference type="Ensembl" id="ENSCPOT00000003155.3">
    <property type="protein sequence ID" value="ENSCPOP00000002818.3"/>
    <property type="gene ID" value="ENSCPOG00000003112.4"/>
</dbReference>
<dbReference type="Pfam" id="PF00014">
    <property type="entry name" value="Kunitz_BPTI"/>
    <property type="match status" value="1"/>
</dbReference>